<dbReference type="GO" id="GO:0000981">
    <property type="term" value="F:DNA-binding transcription factor activity, RNA polymerase II-specific"/>
    <property type="evidence" value="ECO:0007669"/>
    <property type="project" value="TreeGrafter"/>
</dbReference>
<protein>
    <recommendedName>
        <fullName evidence="5">Transcription activator GCR1-like domain-containing protein</fullName>
    </recommendedName>
</protein>
<dbReference type="Gene3D" id="1.10.443.20">
    <property type="entry name" value="Centromere DNA-binding protein complex CBF3 subunit, domain 2"/>
    <property type="match status" value="1"/>
</dbReference>
<accession>B8MS17</accession>
<dbReference type="Pfam" id="PF12550">
    <property type="entry name" value="GCR1_C"/>
    <property type="match status" value="1"/>
</dbReference>
<dbReference type="PhylomeDB" id="B8MS17"/>
<dbReference type="STRING" id="441959.B8MS17"/>
<dbReference type="HOGENOM" id="CLU_1027368_0_0_1"/>
<dbReference type="GO" id="GO:0000978">
    <property type="term" value="F:RNA polymerase II cis-regulatory region sequence-specific DNA binding"/>
    <property type="evidence" value="ECO:0007669"/>
    <property type="project" value="TreeGrafter"/>
</dbReference>
<dbReference type="PANTHER" id="PTHR37784:SF2">
    <property type="entry name" value="HIGH-OSMOLARITY-INDUCED TRANSCRIPTION PROTEIN 1"/>
    <property type="match status" value="1"/>
</dbReference>
<dbReference type="Pfam" id="PF16787">
    <property type="entry name" value="NDC10_II"/>
    <property type="match status" value="1"/>
</dbReference>
<dbReference type="PANTHER" id="PTHR37784">
    <property type="entry name" value="PROTEIN MSN1"/>
    <property type="match status" value="1"/>
</dbReference>
<gene>
    <name evidence="3" type="ORF">TSTA_001330</name>
</gene>
<organism evidence="3 4">
    <name type="scientific">Talaromyces stipitatus (strain ATCC 10500 / CBS 375.48 / QM 6759 / NRRL 1006)</name>
    <name type="common">Penicillium stipitatum</name>
    <dbReference type="NCBI Taxonomy" id="441959"/>
    <lineage>
        <taxon>Eukaryota</taxon>
        <taxon>Fungi</taxon>
        <taxon>Dikarya</taxon>
        <taxon>Ascomycota</taxon>
        <taxon>Pezizomycotina</taxon>
        <taxon>Eurotiomycetes</taxon>
        <taxon>Eurotiomycetidae</taxon>
        <taxon>Eurotiales</taxon>
        <taxon>Trichocomaceae</taxon>
        <taxon>Talaromyces</taxon>
        <taxon>Talaromyces sect. Talaromyces</taxon>
    </lineage>
</organism>
<dbReference type="InterPro" id="IPR052146">
    <property type="entry name" value="HOT1"/>
</dbReference>
<feature type="domain" description="Ndc10" evidence="2">
    <location>
        <begin position="21"/>
        <end position="141"/>
    </location>
</feature>
<evidence type="ECO:0000313" key="4">
    <source>
        <dbReference type="Proteomes" id="UP000001745"/>
    </source>
</evidence>
<keyword evidence="4" id="KW-1185">Reference proteome</keyword>
<dbReference type="Proteomes" id="UP000001745">
    <property type="component" value="Unassembled WGS sequence"/>
</dbReference>
<dbReference type="InterPro" id="IPR031872">
    <property type="entry name" value="NDC10_II"/>
</dbReference>
<dbReference type="GeneID" id="8098627"/>
<dbReference type="InParanoid" id="B8MS17"/>
<dbReference type="VEuPathDB" id="FungiDB:TSTA_001330"/>
<name>B8MS17_TALSN</name>
<evidence type="ECO:0000259" key="1">
    <source>
        <dbReference type="Pfam" id="PF12550"/>
    </source>
</evidence>
<dbReference type="GO" id="GO:0060963">
    <property type="term" value="P:positive regulation of ribosomal protein gene transcription by RNA polymerase II"/>
    <property type="evidence" value="ECO:0007669"/>
    <property type="project" value="TreeGrafter"/>
</dbReference>
<evidence type="ECO:0000313" key="3">
    <source>
        <dbReference type="EMBL" id="EED12062.1"/>
    </source>
</evidence>
<dbReference type="InterPro" id="IPR022210">
    <property type="entry name" value="TF_GCR1-like"/>
</dbReference>
<reference evidence="4" key="1">
    <citation type="journal article" date="2015" name="Genome Announc.">
        <title>Genome sequence of the AIDS-associated pathogen Penicillium marneffei (ATCC18224) and its near taxonomic relative Talaromyces stipitatus (ATCC10500).</title>
        <authorList>
            <person name="Nierman W.C."/>
            <person name="Fedorova-Abrams N.D."/>
            <person name="Andrianopoulos A."/>
        </authorList>
    </citation>
    <scope>NUCLEOTIDE SEQUENCE [LARGE SCALE GENOMIC DNA]</scope>
    <source>
        <strain evidence="4">ATCC 10500 / CBS 375.48 / QM 6759 / NRRL 1006</strain>
    </source>
</reference>
<dbReference type="InterPro" id="IPR038279">
    <property type="entry name" value="Ndc10_dom2_sf"/>
</dbReference>
<dbReference type="AlphaFoldDB" id="B8MS17"/>
<dbReference type="EMBL" id="EQ962660">
    <property type="protein sequence ID" value="EED12062.1"/>
    <property type="molecule type" value="Genomic_DNA"/>
</dbReference>
<proteinExistence type="predicted"/>
<feature type="domain" description="Transcription activator GCR1-like" evidence="1">
    <location>
        <begin position="222"/>
        <end position="269"/>
    </location>
</feature>
<dbReference type="RefSeq" id="XP_002487716.1">
    <property type="nucleotide sequence ID" value="XM_002487671.1"/>
</dbReference>
<evidence type="ECO:0008006" key="5">
    <source>
        <dbReference type="Google" id="ProtNLM"/>
    </source>
</evidence>
<dbReference type="OrthoDB" id="4325529at2759"/>
<sequence>MVYNLGRPSRDRGLCGIKILYSVFKAIGLVFKKKTHSGRSGGARVAELQGVDENSIRRAGHWNQDAMSNCYLTALPRDFLHTMAGFKPVDLLLDLPPQPPLVQAGKQQVDTNDLAAQGFLKLLQQLCMVLLQDATMSTNQFELLDHFCTISSQVDDLISGQISFTVRANGPESGLEQSNLALAIDSVQSAPIQRTDPEDEKNMIQEQPQQASLAVFTQMPSYKLSRTIKTVRELWAEWTIGLNGQPAVQALEQQYGAKWRSDSKERVMFDT</sequence>
<evidence type="ECO:0000259" key="2">
    <source>
        <dbReference type="Pfam" id="PF16787"/>
    </source>
</evidence>